<feature type="compositionally biased region" description="Polar residues" evidence="1">
    <location>
        <begin position="132"/>
        <end position="149"/>
    </location>
</feature>
<feature type="chain" id="PRO_5041921992" evidence="2">
    <location>
        <begin position="28"/>
        <end position="298"/>
    </location>
</feature>
<feature type="region of interest" description="Disordered" evidence="1">
    <location>
        <begin position="49"/>
        <end position="149"/>
    </location>
</feature>
<organism evidence="3 4">
    <name type="scientific">Mycena alexandri</name>
    <dbReference type="NCBI Taxonomy" id="1745969"/>
    <lineage>
        <taxon>Eukaryota</taxon>
        <taxon>Fungi</taxon>
        <taxon>Dikarya</taxon>
        <taxon>Basidiomycota</taxon>
        <taxon>Agaricomycotina</taxon>
        <taxon>Agaricomycetes</taxon>
        <taxon>Agaricomycetidae</taxon>
        <taxon>Agaricales</taxon>
        <taxon>Marasmiineae</taxon>
        <taxon>Mycenaceae</taxon>
        <taxon>Mycena</taxon>
    </lineage>
</organism>
<reference evidence="3" key="1">
    <citation type="submission" date="2023-03" db="EMBL/GenBank/DDBJ databases">
        <title>Massive genome expansion in bonnet fungi (Mycena s.s.) driven by repeated elements and novel gene families across ecological guilds.</title>
        <authorList>
            <consortium name="Lawrence Berkeley National Laboratory"/>
            <person name="Harder C.B."/>
            <person name="Miyauchi S."/>
            <person name="Viragh M."/>
            <person name="Kuo A."/>
            <person name="Thoen E."/>
            <person name="Andreopoulos B."/>
            <person name="Lu D."/>
            <person name="Skrede I."/>
            <person name="Drula E."/>
            <person name="Henrissat B."/>
            <person name="Morin E."/>
            <person name="Kohler A."/>
            <person name="Barry K."/>
            <person name="LaButti K."/>
            <person name="Morin E."/>
            <person name="Salamov A."/>
            <person name="Lipzen A."/>
            <person name="Mereny Z."/>
            <person name="Hegedus B."/>
            <person name="Baldrian P."/>
            <person name="Stursova M."/>
            <person name="Weitz H."/>
            <person name="Taylor A."/>
            <person name="Grigoriev I.V."/>
            <person name="Nagy L.G."/>
            <person name="Martin F."/>
            <person name="Kauserud H."/>
        </authorList>
    </citation>
    <scope>NUCLEOTIDE SEQUENCE</scope>
    <source>
        <strain evidence="3">CBHHK200</strain>
    </source>
</reference>
<dbReference type="AlphaFoldDB" id="A0AAD6S4A5"/>
<evidence type="ECO:0000256" key="1">
    <source>
        <dbReference type="SAM" id="MobiDB-lite"/>
    </source>
</evidence>
<accession>A0AAD6S4A5</accession>
<keyword evidence="2" id="KW-0732">Signal</keyword>
<keyword evidence="4" id="KW-1185">Reference proteome</keyword>
<gene>
    <name evidence="3" type="ORF">C8F04DRAFT_1196196</name>
</gene>
<feature type="compositionally biased region" description="Low complexity" evidence="1">
    <location>
        <begin position="110"/>
        <end position="121"/>
    </location>
</feature>
<feature type="signal peptide" evidence="2">
    <location>
        <begin position="1"/>
        <end position="27"/>
    </location>
</feature>
<dbReference type="EMBL" id="JARJCM010000250">
    <property type="protein sequence ID" value="KAJ7020818.1"/>
    <property type="molecule type" value="Genomic_DNA"/>
</dbReference>
<evidence type="ECO:0000313" key="4">
    <source>
        <dbReference type="Proteomes" id="UP001218188"/>
    </source>
</evidence>
<feature type="compositionally biased region" description="Basic and acidic residues" evidence="1">
    <location>
        <begin position="84"/>
        <end position="95"/>
    </location>
</feature>
<sequence length="298" mass="31717">MPLITRLYVFSVLCLASLAAPLSQSQAIPTQDPDHSFDRDITIFDTLIAPTQTSTEPTPFKLPQDSVSAAETSASQPTTVAPPPEEKNTNTETKKAVQPTPFELPQGSLSAVEASASQPASVAPPPDDKFTSTEVISASGTDSQSSTQVERFRTECHGNQRHSTTSIVSQSKDNFTHTKSKQFTSANTDSASSTAVTADPFRTEHRSLNCDQPPNPESLSSTTALFPVISIPTESLLSSTTDLFPVNSLPTKSVLGFQLSSTTDLFPGISLPAESSLGIQHRAPQTHLPLSLSPPRAL</sequence>
<feature type="compositionally biased region" description="Polar residues" evidence="1">
    <location>
        <begin position="65"/>
        <end position="79"/>
    </location>
</feature>
<proteinExistence type="predicted"/>
<comment type="caution">
    <text evidence="3">The sequence shown here is derived from an EMBL/GenBank/DDBJ whole genome shotgun (WGS) entry which is preliminary data.</text>
</comment>
<name>A0AAD6S4A5_9AGAR</name>
<dbReference type="Proteomes" id="UP001218188">
    <property type="component" value="Unassembled WGS sequence"/>
</dbReference>
<protein>
    <submittedName>
        <fullName evidence="3">Uncharacterized protein</fullName>
    </submittedName>
</protein>
<evidence type="ECO:0000256" key="2">
    <source>
        <dbReference type="SAM" id="SignalP"/>
    </source>
</evidence>
<evidence type="ECO:0000313" key="3">
    <source>
        <dbReference type="EMBL" id="KAJ7020818.1"/>
    </source>
</evidence>